<keyword evidence="11" id="KW-1185">Reference proteome</keyword>
<dbReference type="SUPFAM" id="SSF55073">
    <property type="entry name" value="Nucleotide cyclase"/>
    <property type="match status" value="1"/>
</dbReference>
<keyword evidence="7" id="KW-0141">cGMP biosynthesis</keyword>
<dbReference type="GO" id="GO:0005737">
    <property type="term" value="C:cytoplasm"/>
    <property type="evidence" value="ECO:0007669"/>
    <property type="project" value="UniProtKB-SubCell"/>
</dbReference>
<dbReference type="InterPro" id="IPR001054">
    <property type="entry name" value="A/G_cyclase"/>
</dbReference>
<dbReference type="InterPro" id="IPR018297">
    <property type="entry name" value="A/G_cyclase_CS"/>
</dbReference>
<dbReference type="AlphaFoldDB" id="A0ABD0JKL7"/>
<comment type="caution">
    <text evidence="10">The sequence shown here is derived from an EMBL/GenBank/DDBJ whole genome shotgun (WGS) entry which is preliminary data.</text>
</comment>
<keyword evidence="4" id="KW-0547">Nucleotide-binding</keyword>
<dbReference type="Proteomes" id="UP001519460">
    <property type="component" value="Unassembled WGS sequence"/>
</dbReference>
<dbReference type="SMART" id="SM00044">
    <property type="entry name" value="CYCc"/>
    <property type="match status" value="1"/>
</dbReference>
<dbReference type="InterPro" id="IPR011644">
    <property type="entry name" value="Heme_NO-bd"/>
</dbReference>
<dbReference type="PROSITE" id="PS50125">
    <property type="entry name" value="GUANYLATE_CYCLASE_2"/>
    <property type="match status" value="1"/>
</dbReference>
<feature type="non-terminal residue" evidence="10">
    <location>
        <position position="1"/>
    </location>
</feature>
<evidence type="ECO:0000256" key="2">
    <source>
        <dbReference type="ARBA" id="ARBA00012202"/>
    </source>
</evidence>
<evidence type="ECO:0000256" key="1">
    <source>
        <dbReference type="ARBA" id="ARBA00004496"/>
    </source>
</evidence>
<dbReference type="Gene3D" id="3.90.1520.10">
    <property type="entry name" value="H-NOX domain"/>
    <property type="match status" value="1"/>
</dbReference>
<organism evidence="10 11">
    <name type="scientific">Batillaria attramentaria</name>
    <dbReference type="NCBI Taxonomy" id="370345"/>
    <lineage>
        <taxon>Eukaryota</taxon>
        <taxon>Metazoa</taxon>
        <taxon>Spiralia</taxon>
        <taxon>Lophotrochozoa</taxon>
        <taxon>Mollusca</taxon>
        <taxon>Gastropoda</taxon>
        <taxon>Caenogastropoda</taxon>
        <taxon>Sorbeoconcha</taxon>
        <taxon>Cerithioidea</taxon>
        <taxon>Batillariidae</taxon>
        <taxon>Batillaria</taxon>
    </lineage>
</organism>
<gene>
    <name evidence="10" type="ORF">BaRGS_00033470</name>
</gene>
<evidence type="ECO:0000256" key="7">
    <source>
        <dbReference type="ARBA" id="ARBA00023293"/>
    </source>
</evidence>
<comment type="subcellular location">
    <subcellularLocation>
        <location evidence="1">Cytoplasm</location>
    </subcellularLocation>
</comment>
<dbReference type="GO" id="GO:0005525">
    <property type="term" value="F:GTP binding"/>
    <property type="evidence" value="ECO:0007669"/>
    <property type="project" value="UniProtKB-KW"/>
</dbReference>
<evidence type="ECO:0000256" key="3">
    <source>
        <dbReference type="ARBA" id="ARBA00022490"/>
    </source>
</evidence>
<dbReference type="PANTHER" id="PTHR45655">
    <property type="entry name" value="GUANYLATE CYCLASE SOLUBLE SUBUNIT BETA-2"/>
    <property type="match status" value="1"/>
</dbReference>
<dbReference type="FunFam" id="3.30.450.260:FF:000002">
    <property type="entry name" value="guanylate cyclase soluble subunit alpha-2"/>
    <property type="match status" value="1"/>
</dbReference>
<dbReference type="InterPro" id="IPR029787">
    <property type="entry name" value="Nucleotide_cyclase"/>
</dbReference>
<dbReference type="SUPFAM" id="SSF111126">
    <property type="entry name" value="Ligand-binding domain in the NO signalling and Golgi transport"/>
    <property type="match status" value="1"/>
</dbReference>
<dbReference type="InterPro" id="IPR024096">
    <property type="entry name" value="NO_sig/Golgi_transp_ligand-bd"/>
</dbReference>
<dbReference type="Gene3D" id="3.30.450.260">
    <property type="entry name" value="Haem NO binding associated domain"/>
    <property type="match status" value="1"/>
</dbReference>
<dbReference type="InterPro" id="IPR038158">
    <property type="entry name" value="H-NOX_domain_sf"/>
</dbReference>
<reference evidence="10 11" key="1">
    <citation type="journal article" date="2023" name="Sci. Data">
        <title>Genome assembly of the Korean intertidal mud-creeper Batillaria attramentaria.</title>
        <authorList>
            <person name="Patra A.K."/>
            <person name="Ho P.T."/>
            <person name="Jun S."/>
            <person name="Lee S.J."/>
            <person name="Kim Y."/>
            <person name="Won Y.J."/>
        </authorList>
    </citation>
    <scope>NUCLEOTIDE SEQUENCE [LARGE SCALE GENOMIC DNA]</scope>
    <source>
        <strain evidence="10">Wonlab-2016</strain>
    </source>
</reference>
<dbReference type="CDD" id="cd07302">
    <property type="entry name" value="CHD"/>
    <property type="match status" value="1"/>
</dbReference>
<dbReference type="PROSITE" id="PS00452">
    <property type="entry name" value="GUANYLATE_CYCLASE_1"/>
    <property type="match status" value="1"/>
</dbReference>
<evidence type="ECO:0000313" key="11">
    <source>
        <dbReference type="Proteomes" id="UP001519460"/>
    </source>
</evidence>
<dbReference type="FunFam" id="3.30.70.1230:FF:000007">
    <property type="entry name" value="Guanylate cyclase soluble subunit alpha-3"/>
    <property type="match status" value="1"/>
</dbReference>
<proteinExistence type="inferred from homology"/>
<keyword evidence="5" id="KW-0342">GTP-binding</keyword>
<sequence>DYFVRRAVKNLINMNNHRVLDTLRSDHGTLFAEEPLQRSYSDMNLRHQIITDDILIEMAEAAADKLGWETEVFLRRLGQEYFKLCLGEYGKALRVLGSNLMEFFSNLDGLHEHIRSSPRFQGQTPPSFRCDVETSPKDGSGSVLNIHYYSFRRDILPFVGGTVEAVANMLFNTNVTLVVSPNRDRTSPHQMFFITTPPSNNNEQMCKLCFDQGSASKNPSDSKLSVRTFCSSFPFHVIFDRNLHVTQLGTALMKLVTAERVAAEGGLPLRCLFEVVRPMVKMSFQAFLSRLNSSFTLRTKPMINADTKNGRFTQEMDLKGQMIYLQETDAMLFLGSPSVEKLDELIGKGIYISDIPIHDATRDVILVGEQTKAQRKFSQECSGLRHSSKLFRIQPPLSFSRDRTRAITVSRGLNSRNRKPRRRREGDGLKKRMELLKKSILEASKAVEEEKAKNIELLHEIFPPSIATKLWKGESVEPMKVDDVSMLFSDIVGFTAICSTATPMQVVNMLNSLYTGFDTFCVQLDVYKIETIGDAYCVAGGLHRKSRYHAQQIAWMAMRMMSAARNEKSHDGNTIKMRIGIHTGSVLAGVVGSKMPRYCLFGNNVTLANKFESGSEPLRTHISPTTYKLLQPTPGFKYEPRSRESLPAGFPDTIEGISYFLDDYVHPGVPENERDTADHIARAVEDFKIHSSHNST</sequence>
<evidence type="ECO:0000256" key="5">
    <source>
        <dbReference type="ARBA" id="ARBA00023134"/>
    </source>
</evidence>
<evidence type="ECO:0000259" key="9">
    <source>
        <dbReference type="PROSITE" id="PS50125"/>
    </source>
</evidence>
<dbReference type="Gene3D" id="3.30.70.1230">
    <property type="entry name" value="Nucleotide cyclase"/>
    <property type="match status" value="1"/>
</dbReference>
<keyword evidence="6 8" id="KW-0456">Lyase</keyword>
<dbReference type="Pfam" id="PF00211">
    <property type="entry name" value="Guanylate_cyc"/>
    <property type="match status" value="1"/>
</dbReference>
<dbReference type="InterPro" id="IPR011645">
    <property type="entry name" value="HNOB_dom_associated"/>
</dbReference>
<protein>
    <recommendedName>
        <fullName evidence="2">guanylate cyclase</fullName>
        <ecNumber evidence="2">4.6.1.2</ecNumber>
    </recommendedName>
</protein>
<evidence type="ECO:0000256" key="4">
    <source>
        <dbReference type="ARBA" id="ARBA00022741"/>
    </source>
</evidence>
<dbReference type="Pfam" id="PF07700">
    <property type="entry name" value="HNOB"/>
    <property type="match status" value="1"/>
</dbReference>
<dbReference type="EC" id="4.6.1.2" evidence="2"/>
<accession>A0ABD0JKL7</accession>
<evidence type="ECO:0000313" key="10">
    <source>
        <dbReference type="EMBL" id="KAK7475323.1"/>
    </source>
</evidence>
<dbReference type="EMBL" id="JACVVK020000410">
    <property type="protein sequence ID" value="KAK7475323.1"/>
    <property type="molecule type" value="Genomic_DNA"/>
</dbReference>
<evidence type="ECO:0000256" key="6">
    <source>
        <dbReference type="ARBA" id="ARBA00023239"/>
    </source>
</evidence>
<dbReference type="Pfam" id="PF07701">
    <property type="entry name" value="HNOBA"/>
    <property type="match status" value="1"/>
</dbReference>
<dbReference type="InterPro" id="IPR042463">
    <property type="entry name" value="HNOB_dom_associated_sf"/>
</dbReference>
<dbReference type="PANTHER" id="PTHR45655:SF6">
    <property type="entry name" value="HEAD-SPECIFIC GUANYLATE CYCLASE"/>
    <property type="match status" value="1"/>
</dbReference>
<feature type="domain" description="Guanylate cyclase" evidence="9">
    <location>
        <begin position="485"/>
        <end position="612"/>
    </location>
</feature>
<evidence type="ECO:0000256" key="8">
    <source>
        <dbReference type="RuleBase" id="RU000405"/>
    </source>
</evidence>
<comment type="similarity">
    <text evidence="8">Belongs to the adenylyl cyclase class-4/guanylyl cyclase family.</text>
</comment>
<name>A0ABD0JKL7_9CAEN</name>
<dbReference type="GO" id="GO:0004383">
    <property type="term" value="F:guanylate cyclase activity"/>
    <property type="evidence" value="ECO:0007669"/>
    <property type="project" value="UniProtKB-EC"/>
</dbReference>
<dbReference type="Gene3D" id="6.10.250.780">
    <property type="match status" value="1"/>
</dbReference>
<keyword evidence="3" id="KW-0963">Cytoplasm</keyword>